<name>A0ABP8L6H3_9BURK</name>
<sequence length="71" mass="8091">MLTPHYHAPQFDPTVDELTVLKQLEMGERATVTDALRAHWSHRLEERGFVSRLHDGALSLTSAGRALIRRQ</sequence>
<gene>
    <name evidence="1" type="ORF">GCM10023090_13950</name>
</gene>
<evidence type="ECO:0000313" key="2">
    <source>
        <dbReference type="Proteomes" id="UP001501788"/>
    </source>
</evidence>
<comment type="caution">
    <text evidence="1">The sequence shown here is derived from an EMBL/GenBank/DDBJ whole genome shotgun (WGS) entry which is preliminary data.</text>
</comment>
<proteinExistence type="predicted"/>
<accession>A0ABP8L6H3</accession>
<protein>
    <submittedName>
        <fullName evidence="1">Uncharacterized protein</fullName>
    </submittedName>
</protein>
<dbReference type="RefSeq" id="WP_345062611.1">
    <property type="nucleotide sequence ID" value="NZ_BAABEX010000008.1"/>
</dbReference>
<dbReference type="Proteomes" id="UP001501788">
    <property type="component" value="Unassembled WGS sequence"/>
</dbReference>
<keyword evidence="2" id="KW-1185">Reference proteome</keyword>
<evidence type="ECO:0000313" key="1">
    <source>
        <dbReference type="EMBL" id="GAA4422644.1"/>
    </source>
</evidence>
<reference evidence="2" key="1">
    <citation type="journal article" date="2019" name="Int. J. Syst. Evol. Microbiol.">
        <title>The Global Catalogue of Microorganisms (GCM) 10K type strain sequencing project: providing services to taxonomists for standard genome sequencing and annotation.</title>
        <authorList>
            <consortium name="The Broad Institute Genomics Platform"/>
            <consortium name="The Broad Institute Genome Sequencing Center for Infectious Disease"/>
            <person name="Wu L."/>
            <person name="Ma J."/>
        </authorList>
    </citation>
    <scope>NUCLEOTIDE SEQUENCE [LARGE SCALE GENOMIC DNA]</scope>
    <source>
        <strain evidence="2">JCM 31890</strain>
    </source>
</reference>
<organism evidence="1 2">
    <name type="scientific">Acidovorax lacteus</name>
    <dbReference type="NCBI Taxonomy" id="1924988"/>
    <lineage>
        <taxon>Bacteria</taxon>
        <taxon>Pseudomonadati</taxon>
        <taxon>Pseudomonadota</taxon>
        <taxon>Betaproteobacteria</taxon>
        <taxon>Burkholderiales</taxon>
        <taxon>Comamonadaceae</taxon>
        <taxon>Acidovorax</taxon>
    </lineage>
</organism>
<dbReference type="EMBL" id="BAABEX010000008">
    <property type="protein sequence ID" value="GAA4422644.1"/>
    <property type="molecule type" value="Genomic_DNA"/>
</dbReference>